<name>A0A0K1EJU3_CHOCO</name>
<evidence type="ECO:0000256" key="4">
    <source>
        <dbReference type="SAM" id="SignalP"/>
    </source>
</evidence>
<evidence type="ECO:0000256" key="3">
    <source>
        <dbReference type="SAM" id="MobiDB-lite"/>
    </source>
</evidence>
<evidence type="ECO:0000313" key="6">
    <source>
        <dbReference type="Proteomes" id="UP000067626"/>
    </source>
</evidence>
<feature type="chain" id="PRO_5005459550" description="TolC family protein" evidence="4">
    <location>
        <begin position="28"/>
        <end position="480"/>
    </location>
</feature>
<reference evidence="5 6" key="1">
    <citation type="submission" date="2015-07" db="EMBL/GenBank/DDBJ databases">
        <title>Genome analysis of myxobacterium Chondromyces crocatus Cm c5 reveals a high potential for natural compound synthesis and the genetic basis for the loss of fruiting body formation.</title>
        <authorList>
            <person name="Zaburannyi N."/>
            <person name="Bunk B."/>
            <person name="Maier J."/>
            <person name="Overmann J."/>
            <person name="Mueller R."/>
        </authorList>
    </citation>
    <scope>NUCLEOTIDE SEQUENCE [LARGE SCALE GENOMIC DNA]</scope>
    <source>
        <strain evidence="5 6">Cm c5</strain>
    </source>
</reference>
<keyword evidence="4" id="KW-0732">Signal</keyword>
<dbReference type="Gene3D" id="1.20.1600.10">
    <property type="entry name" value="Outer membrane efflux proteins (OEP)"/>
    <property type="match status" value="1"/>
</dbReference>
<dbReference type="EMBL" id="CP012159">
    <property type="protein sequence ID" value="AKT41125.1"/>
    <property type="molecule type" value="Genomic_DNA"/>
</dbReference>
<evidence type="ECO:0000256" key="1">
    <source>
        <dbReference type="ARBA" id="ARBA00007613"/>
    </source>
</evidence>
<dbReference type="OrthoDB" id="5512897at2"/>
<dbReference type="InterPro" id="IPR010131">
    <property type="entry name" value="MdtP/NodT-like"/>
</dbReference>
<dbReference type="GO" id="GO:0015562">
    <property type="term" value="F:efflux transmembrane transporter activity"/>
    <property type="evidence" value="ECO:0007669"/>
    <property type="project" value="InterPro"/>
</dbReference>
<dbReference type="SUPFAM" id="SSF56954">
    <property type="entry name" value="Outer membrane efflux proteins (OEP)"/>
    <property type="match status" value="1"/>
</dbReference>
<comment type="similarity">
    <text evidence="1">Belongs to the outer membrane factor (OMF) (TC 1.B.17) family.</text>
</comment>
<dbReference type="PANTHER" id="PTHR30203">
    <property type="entry name" value="OUTER MEMBRANE CATION EFFLUX PROTEIN"/>
    <property type="match status" value="1"/>
</dbReference>
<organism evidence="5 6">
    <name type="scientific">Chondromyces crocatus</name>
    <dbReference type="NCBI Taxonomy" id="52"/>
    <lineage>
        <taxon>Bacteria</taxon>
        <taxon>Pseudomonadati</taxon>
        <taxon>Myxococcota</taxon>
        <taxon>Polyangia</taxon>
        <taxon>Polyangiales</taxon>
        <taxon>Polyangiaceae</taxon>
        <taxon>Chondromyces</taxon>
    </lineage>
</organism>
<proteinExistence type="inferred from homology"/>
<keyword evidence="6" id="KW-1185">Reference proteome</keyword>
<sequence length="480" mass="52215">MGPLKCAAWLLLALGLPLAGCYTPFGASGSDHAIALYRDERARTALLQRHGVDGISAKARAEGRRPAPAVLTVDQAVTLAKDNSPRLIELTARAEAARVGIDAWRTHRNPELRLQQGRLDQYLNGQPRLGTALRFRPSRPGEADAATATARSEEVTAIAEARAEELTIEADIRWLFDEAALLEAEIEAADRVLEARRERARQMKARLEIAQATTLDDVMAELSAVEAEQGGFDRRARLEAVKGELLDRAGLSPSSTVRLVGGATRRWPPPDLPSEEALVEAALRNRVEVATAAAQIDATHALAFIEQRRRWPWFTFVEVGYQFAPSVETGRGWTFELALELPVFNTGRAGAEAAEVTHRAAKTALVAEVKLVTREVHAALLEVRAAEKLVTEFRRRAIPAAERADAAAQQALEARGISGVDALLTRERLASTEQKQTELMRRYVTGVDALRRAVGGRIPGESPEKSSEKSSTRGGPPDAP</sequence>
<feature type="coiled-coil region" evidence="2">
    <location>
        <begin position="179"/>
        <end position="213"/>
    </location>
</feature>
<accession>A0A0K1EJU3</accession>
<dbReference type="STRING" id="52.CMC5_052860"/>
<dbReference type="AlphaFoldDB" id="A0A0K1EJU3"/>
<feature type="signal peptide" evidence="4">
    <location>
        <begin position="1"/>
        <end position="27"/>
    </location>
</feature>
<dbReference type="RefSeq" id="WP_050432945.1">
    <property type="nucleotide sequence ID" value="NZ_CP012159.1"/>
</dbReference>
<gene>
    <name evidence="5" type="ORF">CMC5_052860</name>
</gene>
<evidence type="ECO:0000313" key="5">
    <source>
        <dbReference type="EMBL" id="AKT41125.1"/>
    </source>
</evidence>
<dbReference type="InterPro" id="IPR003423">
    <property type="entry name" value="OMP_efflux"/>
</dbReference>
<dbReference type="KEGG" id="ccro:CMC5_052860"/>
<dbReference type="Proteomes" id="UP000067626">
    <property type="component" value="Chromosome"/>
</dbReference>
<evidence type="ECO:0008006" key="7">
    <source>
        <dbReference type="Google" id="ProtNLM"/>
    </source>
</evidence>
<dbReference type="PANTHER" id="PTHR30203:SF33">
    <property type="entry name" value="BLR4455 PROTEIN"/>
    <property type="match status" value="1"/>
</dbReference>
<keyword evidence="2" id="KW-0175">Coiled coil</keyword>
<dbReference type="Pfam" id="PF02321">
    <property type="entry name" value="OEP"/>
    <property type="match status" value="1"/>
</dbReference>
<protein>
    <recommendedName>
        <fullName evidence="7">TolC family protein</fullName>
    </recommendedName>
</protein>
<evidence type="ECO:0000256" key="2">
    <source>
        <dbReference type="SAM" id="Coils"/>
    </source>
</evidence>
<feature type="region of interest" description="Disordered" evidence="3">
    <location>
        <begin position="453"/>
        <end position="480"/>
    </location>
</feature>
<feature type="compositionally biased region" description="Basic and acidic residues" evidence="3">
    <location>
        <begin position="462"/>
        <end position="471"/>
    </location>
</feature>